<dbReference type="Proteomes" id="UP000002526">
    <property type="component" value="Chromosome"/>
</dbReference>
<dbReference type="InterPro" id="IPR009506">
    <property type="entry name" value="YjiS-like"/>
</dbReference>
<proteinExistence type="predicted"/>
<dbReference type="EnsemblBacteria" id="BAC47960">
    <property type="protein sequence ID" value="BAC47960"/>
    <property type="gene ID" value="BAC47960"/>
</dbReference>
<dbReference type="OrthoDB" id="8234832at2"/>
<dbReference type="GeneID" id="46489741"/>
<name>Q89RR7_BRADU</name>
<dbReference type="InParanoid" id="Q89RR7"/>
<feature type="region of interest" description="Disordered" evidence="1">
    <location>
        <begin position="1"/>
        <end position="57"/>
    </location>
</feature>
<sequence>MKTHSHGVIRIVRPDDAEPDGQGCSDGLGMARLGSGGTARQGLADIGSDSAPPAAQPGQELSTLWWAVLTFFMEGFALYGAALHPTAAMPVHAILAARRDWESQPKASEPAEPVQSRGSDGAGSSGNVVELGRSRRFEVQPERRWSPLRSAGETLTVLLSHARREREIRRAVAALKELDDRTLRDLGIHGRSEIEGMVRYCHDC</sequence>
<dbReference type="Pfam" id="PF06568">
    <property type="entry name" value="YjiS-like"/>
    <property type="match status" value="1"/>
</dbReference>
<dbReference type="HOGENOM" id="CLU_1425523_0_0_5"/>
<evidence type="ECO:0000259" key="2">
    <source>
        <dbReference type="Pfam" id="PF06568"/>
    </source>
</evidence>
<keyword evidence="4" id="KW-1185">Reference proteome</keyword>
<dbReference type="EMBL" id="BA000040">
    <property type="protein sequence ID" value="BAC47960.1"/>
    <property type="molecule type" value="Genomic_DNA"/>
</dbReference>
<feature type="domain" description="YjiS-like" evidence="2">
    <location>
        <begin position="158"/>
        <end position="195"/>
    </location>
</feature>
<dbReference type="RefSeq" id="WP_011085480.1">
    <property type="nucleotide sequence ID" value="NC_004463.1"/>
</dbReference>
<protein>
    <submittedName>
        <fullName evidence="3">Blr2695 protein</fullName>
    </submittedName>
</protein>
<feature type="region of interest" description="Disordered" evidence="1">
    <location>
        <begin position="102"/>
        <end position="133"/>
    </location>
</feature>
<reference evidence="4" key="1">
    <citation type="journal article" date="2002" name="DNA Res.">
        <title>Complete genomic sequence of nitrogen-fixing symbiotic bacterium Bradyrhizobium japonicum USDA110.</title>
        <authorList>
            <person name="Kaneko T."/>
            <person name="Nakamura Y."/>
            <person name="Sato S."/>
            <person name="Minamisawa K."/>
            <person name="Uchiumi T."/>
            <person name="Sasamoto S."/>
            <person name="Watanabe A."/>
            <person name="Idesawa K."/>
            <person name="Iriguchi M."/>
            <person name="Kawashima K."/>
            <person name="Kohara M."/>
            <person name="Matsumoto M."/>
            <person name="Shimpo S."/>
            <person name="Tsuruoka H."/>
            <person name="Wada T."/>
            <person name="Yamada M."/>
            <person name="Tabata S."/>
        </authorList>
    </citation>
    <scope>NUCLEOTIDE SEQUENCE [LARGE SCALE GENOMIC DNA]</scope>
    <source>
        <strain evidence="4">JCM 10833 / BCRC 13528 / IAM 13628 / NBRC 14792 / USDA 110</strain>
    </source>
</reference>
<dbReference type="KEGG" id="bja:blr2695"/>
<evidence type="ECO:0000256" key="1">
    <source>
        <dbReference type="SAM" id="MobiDB-lite"/>
    </source>
</evidence>
<accession>Q89RR7</accession>
<gene>
    <name evidence="3" type="ordered locus">blr2695</name>
</gene>
<organism evidence="3 4">
    <name type="scientific">Bradyrhizobium diazoefficiens (strain JCM 10833 / BCRC 13528 / IAM 13628 / NBRC 14792 / USDA 110)</name>
    <dbReference type="NCBI Taxonomy" id="224911"/>
    <lineage>
        <taxon>Bacteria</taxon>
        <taxon>Pseudomonadati</taxon>
        <taxon>Pseudomonadota</taxon>
        <taxon>Alphaproteobacteria</taxon>
        <taxon>Hyphomicrobiales</taxon>
        <taxon>Nitrobacteraceae</taxon>
        <taxon>Bradyrhizobium</taxon>
    </lineage>
</organism>
<evidence type="ECO:0000313" key="4">
    <source>
        <dbReference type="Proteomes" id="UP000002526"/>
    </source>
</evidence>
<dbReference type="eggNOG" id="ENOG5031A4N">
    <property type="taxonomic scope" value="Bacteria"/>
</dbReference>
<dbReference type="AlphaFoldDB" id="Q89RR7"/>
<dbReference type="STRING" id="224911.AAV28_10475"/>
<evidence type="ECO:0000313" key="3">
    <source>
        <dbReference type="EMBL" id="BAC47960.1"/>
    </source>
</evidence>
<dbReference type="PATRIC" id="fig|224911.44.peg.2303"/>